<protein>
    <submittedName>
        <fullName evidence="3">Uncharacterized protein</fullName>
    </submittedName>
</protein>
<proteinExistence type="predicted"/>
<organism evidence="3 4">
    <name type="scientific">Bosea minatitlanensis</name>
    <dbReference type="NCBI Taxonomy" id="128782"/>
    <lineage>
        <taxon>Bacteria</taxon>
        <taxon>Pseudomonadati</taxon>
        <taxon>Pseudomonadota</taxon>
        <taxon>Alphaproteobacteria</taxon>
        <taxon>Hyphomicrobiales</taxon>
        <taxon>Boseaceae</taxon>
        <taxon>Bosea</taxon>
    </lineage>
</organism>
<evidence type="ECO:0000313" key="3">
    <source>
        <dbReference type="EMBL" id="MFC5294437.1"/>
    </source>
</evidence>
<accession>A0ABW0F4X1</accession>
<dbReference type="Proteomes" id="UP001595976">
    <property type="component" value="Unassembled WGS sequence"/>
</dbReference>
<evidence type="ECO:0000313" key="4">
    <source>
        <dbReference type="Proteomes" id="UP001595976"/>
    </source>
</evidence>
<dbReference type="EMBL" id="JBHSLI010000006">
    <property type="protein sequence ID" value="MFC5294437.1"/>
    <property type="molecule type" value="Genomic_DNA"/>
</dbReference>
<sequence length="101" mass="10671">MKKLTLRLALALTAPFVAGSLPAPPALAQVAPQTTPLPGPGVKQRAPGVPIAPQPNAVSRLRPEERGLWNRDGRVARDERAAPQPDRDPPMPRGVPSIIAP</sequence>
<feature type="chain" id="PRO_5047146546" evidence="2">
    <location>
        <begin position="29"/>
        <end position="101"/>
    </location>
</feature>
<evidence type="ECO:0000256" key="2">
    <source>
        <dbReference type="SAM" id="SignalP"/>
    </source>
</evidence>
<gene>
    <name evidence="3" type="ORF">ACFPK2_15725</name>
</gene>
<feature type="region of interest" description="Disordered" evidence="1">
    <location>
        <begin position="31"/>
        <end position="101"/>
    </location>
</feature>
<keyword evidence="4" id="KW-1185">Reference proteome</keyword>
<comment type="caution">
    <text evidence="3">The sequence shown here is derived from an EMBL/GenBank/DDBJ whole genome shotgun (WGS) entry which is preliminary data.</text>
</comment>
<reference evidence="4" key="1">
    <citation type="journal article" date="2019" name="Int. J. Syst. Evol. Microbiol.">
        <title>The Global Catalogue of Microorganisms (GCM) 10K type strain sequencing project: providing services to taxonomists for standard genome sequencing and annotation.</title>
        <authorList>
            <consortium name="The Broad Institute Genomics Platform"/>
            <consortium name="The Broad Institute Genome Sequencing Center for Infectious Disease"/>
            <person name="Wu L."/>
            <person name="Ma J."/>
        </authorList>
    </citation>
    <scope>NUCLEOTIDE SEQUENCE [LARGE SCALE GENOMIC DNA]</scope>
    <source>
        <strain evidence="4">CGMCC 1.15643</strain>
    </source>
</reference>
<name>A0ABW0F4X1_9HYPH</name>
<keyword evidence="2" id="KW-0732">Signal</keyword>
<feature type="signal peptide" evidence="2">
    <location>
        <begin position="1"/>
        <end position="28"/>
    </location>
</feature>
<dbReference type="RefSeq" id="WP_260349260.1">
    <property type="nucleotide sequence ID" value="NZ_JAOAOS010000009.1"/>
</dbReference>
<evidence type="ECO:0000256" key="1">
    <source>
        <dbReference type="SAM" id="MobiDB-lite"/>
    </source>
</evidence>
<feature type="compositionally biased region" description="Basic and acidic residues" evidence="1">
    <location>
        <begin position="61"/>
        <end position="90"/>
    </location>
</feature>